<dbReference type="Pfam" id="PF17921">
    <property type="entry name" value="Integrase_H2C2"/>
    <property type="match status" value="1"/>
</dbReference>
<keyword evidence="5" id="KW-0378">Hydrolase</keyword>
<feature type="domain" description="Reverse transcriptase" evidence="7">
    <location>
        <begin position="104"/>
        <end position="263"/>
    </location>
</feature>
<evidence type="ECO:0000259" key="7">
    <source>
        <dbReference type="Pfam" id="PF00078"/>
    </source>
</evidence>
<feature type="domain" description="Reverse transcriptase RNase H-like" evidence="8">
    <location>
        <begin position="355"/>
        <end position="449"/>
    </location>
</feature>
<dbReference type="EMBL" id="JAIVGD010000003">
    <property type="protein sequence ID" value="KAH0777836.1"/>
    <property type="molecule type" value="Genomic_DNA"/>
</dbReference>
<name>A0ABQ7WAP3_SOLTU</name>
<dbReference type="InterPro" id="IPR050951">
    <property type="entry name" value="Retrovirus_Pol_polyprotein"/>
</dbReference>
<dbReference type="Proteomes" id="UP000826656">
    <property type="component" value="Unassembled WGS sequence"/>
</dbReference>
<dbReference type="Pfam" id="PF00078">
    <property type="entry name" value="RVT_1"/>
    <property type="match status" value="1"/>
</dbReference>
<dbReference type="InterPro" id="IPR000477">
    <property type="entry name" value="RT_dom"/>
</dbReference>
<gene>
    <name evidence="10" type="ORF">KY290_009247</name>
</gene>
<evidence type="ECO:0000256" key="1">
    <source>
        <dbReference type="ARBA" id="ARBA00022679"/>
    </source>
</evidence>
<dbReference type="InterPro" id="IPR041373">
    <property type="entry name" value="RT_RNaseH"/>
</dbReference>
<evidence type="ECO:0000313" key="10">
    <source>
        <dbReference type="EMBL" id="KAH0777836.1"/>
    </source>
</evidence>
<accession>A0ABQ7WAP3</accession>
<keyword evidence="11" id="KW-1185">Reference proteome</keyword>
<dbReference type="PANTHER" id="PTHR37984">
    <property type="entry name" value="PROTEIN CBG26694"/>
    <property type="match status" value="1"/>
</dbReference>
<evidence type="ECO:0000259" key="8">
    <source>
        <dbReference type="Pfam" id="PF17917"/>
    </source>
</evidence>
<keyword evidence="2" id="KW-0548">Nucleotidyltransferase</keyword>
<dbReference type="Gene3D" id="3.30.70.270">
    <property type="match status" value="2"/>
</dbReference>
<feature type="domain" description="Integrase zinc-binding" evidence="9">
    <location>
        <begin position="568"/>
        <end position="615"/>
    </location>
</feature>
<evidence type="ECO:0000256" key="3">
    <source>
        <dbReference type="ARBA" id="ARBA00022722"/>
    </source>
</evidence>
<comment type="caution">
    <text evidence="10">The sequence shown here is derived from an EMBL/GenBank/DDBJ whole genome shotgun (WGS) entry which is preliminary data.</text>
</comment>
<dbReference type="PANTHER" id="PTHR37984:SF5">
    <property type="entry name" value="PROTEIN NYNRIN-LIKE"/>
    <property type="match status" value="1"/>
</dbReference>
<sequence>MISKGCFYHVVRVMNVDSETPSLESVPVVNEFLEIFPNDLPGIPPKWEMDFGIDHLPDTQPISIPPYKMALTELKKLKEQLKNLLDKGFIQSSISPWGSPVLFVKKKDGSLRLCIGYHQLNKMTIKKKYSLLRIDDLFDQFQAASYISKIYLRLGYHQLRVRGVHSPKMAFRTRYGHYEFLVMSFGLTNALAAFMDLMNRVFRQYLDMFVIVFINDILIKSRSDNEHVDHLRIVLHVLKDHQLFAKFSKCEFWLRFVAFLGHIVSSKGIEVDPKKRDMVKSCPRSLSPKDIRSFLGLAGYYRKFVEGFSSIASPLTALTQKKAKFVWLEACEKIFQELKDRLTFALVLTLPEVTDGFVVYCDASRVGLGCVLMQNCKMIAYDSRQLKDHENNYPTHDLELAAVVFALKIWRHYLYGVHTDVFTDRLHYVYSQKDLNLRQRRWLELLKDYDMSVLYHLGKANVVADALSRLSMGSVVHIDDDKKELVCDIHRLAQLGVQLLDSTKGGVMVHNGSESSFVIDVKAKQDLDPILVEMKESALKKSLEAFAQGGDGVLRYQVRLCVRDVDGLREQNLEEAHSSRYSIHPGATKMYHDIWEVYWWNGMKKDIMGFVAKCLNVNKLRLSIKVQEACTKI</sequence>
<evidence type="ECO:0000259" key="9">
    <source>
        <dbReference type="Pfam" id="PF17921"/>
    </source>
</evidence>
<evidence type="ECO:0000256" key="2">
    <source>
        <dbReference type="ARBA" id="ARBA00022695"/>
    </source>
</evidence>
<dbReference type="Gene3D" id="3.10.10.10">
    <property type="entry name" value="HIV Type 1 Reverse Transcriptase, subunit A, domain 1"/>
    <property type="match status" value="1"/>
</dbReference>
<dbReference type="InterPro" id="IPR043128">
    <property type="entry name" value="Rev_trsase/Diguanyl_cyclase"/>
</dbReference>
<dbReference type="CDD" id="cd09274">
    <property type="entry name" value="RNase_HI_RT_Ty3"/>
    <property type="match status" value="1"/>
</dbReference>
<proteinExistence type="predicted"/>
<dbReference type="InterPro" id="IPR041588">
    <property type="entry name" value="Integrase_H2C2"/>
</dbReference>
<dbReference type="SUPFAM" id="SSF56672">
    <property type="entry name" value="DNA/RNA polymerases"/>
    <property type="match status" value="1"/>
</dbReference>
<evidence type="ECO:0000313" key="11">
    <source>
        <dbReference type="Proteomes" id="UP000826656"/>
    </source>
</evidence>
<dbReference type="CDD" id="cd01647">
    <property type="entry name" value="RT_LTR"/>
    <property type="match status" value="1"/>
</dbReference>
<evidence type="ECO:0000256" key="6">
    <source>
        <dbReference type="ARBA" id="ARBA00022918"/>
    </source>
</evidence>
<organism evidence="10 11">
    <name type="scientific">Solanum tuberosum</name>
    <name type="common">Potato</name>
    <dbReference type="NCBI Taxonomy" id="4113"/>
    <lineage>
        <taxon>Eukaryota</taxon>
        <taxon>Viridiplantae</taxon>
        <taxon>Streptophyta</taxon>
        <taxon>Embryophyta</taxon>
        <taxon>Tracheophyta</taxon>
        <taxon>Spermatophyta</taxon>
        <taxon>Magnoliopsida</taxon>
        <taxon>eudicotyledons</taxon>
        <taxon>Gunneridae</taxon>
        <taxon>Pentapetalae</taxon>
        <taxon>asterids</taxon>
        <taxon>lamiids</taxon>
        <taxon>Solanales</taxon>
        <taxon>Solanaceae</taxon>
        <taxon>Solanoideae</taxon>
        <taxon>Solaneae</taxon>
        <taxon>Solanum</taxon>
    </lineage>
</organism>
<keyword evidence="3" id="KW-0540">Nuclease</keyword>
<dbReference type="Pfam" id="PF17917">
    <property type="entry name" value="RT_RNaseH"/>
    <property type="match status" value="1"/>
</dbReference>
<keyword evidence="1" id="KW-0808">Transferase</keyword>
<evidence type="ECO:0000256" key="4">
    <source>
        <dbReference type="ARBA" id="ARBA00022759"/>
    </source>
</evidence>
<protein>
    <submittedName>
        <fullName evidence="10">Uncharacterized protein</fullName>
    </submittedName>
</protein>
<dbReference type="InterPro" id="IPR043502">
    <property type="entry name" value="DNA/RNA_pol_sf"/>
</dbReference>
<dbReference type="Gene3D" id="1.10.340.70">
    <property type="match status" value="1"/>
</dbReference>
<keyword evidence="4" id="KW-0255">Endonuclease</keyword>
<keyword evidence="6" id="KW-0695">RNA-directed DNA polymerase</keyword>
<reference evidence="10 11" key="1">
    <citation type="journal article" date="2021" name="bioRxiv">
        <title>Chromosome-scale and haplotype-resolved genome assembly of a tetraploid potato cultivar.</title>
        <authorList>
            <person name="Sun H."/>
            <person name="Jiao W.-B."/>
            <person name="Krause K."/>
            <person name="Campoy J.A."/>
            <person name="Goel M."/>
            <person name="Folz-Donahue K."/>
            <person name="Kukat C."/>
            <person name="Huettel B."/>
            <person name="Schneeberger K."/>
        </authorList>
    </citation>
    <scope>NUCLEOTIDE SEQUENCE [LARGE SCALE GENOMIC DNA]</scope>
    <source>
        <strain evidence="10">SolTubOtavaFocal</strain>
        <tissue evidence="10">Leaves</tissue>
    </source>
</reference>
<evidence type="ECO:0000256" key="5">
    <source>
        <dbReference type="ARBA" id="ARBA00022801"/>
    </source>
</evidence>